<dbReference type="PANTHER" id="PTHR42954:SF2">
    <property type="entry name" value="FE(2+) TRANSPORT PROTEIN A"/>
    <property type="match status" value="1"/>
</dbReference>
<dbReference type="SMART" id="SM00899">
    <property type="entry name" value="FeoA"/>
    <property type="match status" value="1"/>
</dbReference>
<proteinExistence type="predicted"/>
<feature type="domain" description="Ferrous iron transporter FeoA-like" evidence="2">
    <location>
        <begin position="5"/>
        <end position="77"/>
    </location>
</feature>
<comment type="caution">
    <text evidence="3">The sequence shown here is derived from an EMBL/GenBank/DDBJ whole genome shotgun (WGS) entry which is preliminary data.</text>
</comment>
<dbReference type="OrthoDB" id="9811076at2"/>
<protein>
    <submittedName>
        <fullName evidence="3">Ferrous iron transport protein A</fullName>
    </submittedName>
</protein>
<dbReference type="PANTHER" id="PTHR42954">
    <property type="entry name" value="FE(2+) TRANSPORT PROTEIN A"/>
    <property type="match status" value="1"/>
</dbReference>
<dbReference type="Proteomes" id="UP000632659">
    <property type="component" value="Unassembled WGS sequence"/>
</dbReference>
<dbReference type="InterPro" id="IPR052713">
    <property type="entry name" value="FeoA"/>
</dbReference>
<reference evidence="3" key="1">
    <citation type="submission" date="2020-08" db="EMBL/GenBank/DDBJ databases">
        <title>Genome public.</title>
        <authorList>
            <person name="Liu C."/>
            <person name="Sun Q."/>
        </authorList>
    </citation>
    <scope>NUCLEOTIDE SEQUENCE</scope>
    <source>
        <strain evidence="3">NSJ-15</strain>
    </source>
</reference>
<evidence type="ECO:0000259" key="2">
    <source>
        <dbReference type="SMART" id="SM00899"/>
    </source>
</evidence>
<dbReference type="Pfam" id="PF04023">
    <property type="entry name" value="FeoA"/>
    <property type="match status" value="1"/>
</dbReference>
<dbReference type="GO" id="GO:0046914">
    <property type="term" value="F:transition metal ion binding"/>
    <property type="evidence" value="ECO:0007669"/>
    <property type="project" value="InterPro"/>
</dbReference>
<keyword evidence="4" id="KW-1185">Reference proteome</keyword>
<sequence length="77" mass="8361">MDDICSMDRMREGQTATVTGIELTGSMRRRLQDIGIIEGTNIKCLQKSPAGDPIAYLIRGAAIALRIEDSSGILVRP</sequence>
<dbReference type="InterPro" id="IPR007167">
    <property type="entry name" value="Fe-transptr_FeoA-like"/>
</dbReference>
<evidence type="ECO:0000256" key="1">
    <source>
        <dbReference type="ARBA" id="ARBA00023004"/>
    </source>
</evidence>
<gene>
    <name evidence="3" type="ORF">H8702_04295</name>
</gene>
<dbReference type="InterPro" id="IPR008988">
    <property type="entry name" value="Transcriptional_repressor_C"/>
</dbReference>
<dbReference type="RefSeq" id="WP_093989626.1">
    <property type="nucleotide sequence ID" value="NZ_FYDD01000004.1"/>
</dbReference>
<evidence type="ECO:0000313" key="4">
    <source>
        <dbReference type="Proteomes" id="UP000632659"/>
    </source>
</evidence>
<name>A0A8J6TYR5_9FIRM</name>
<accession>A0A8J6TYR5</accession>
<dbReference type="InterPro" id="IPR038157">
    <property type="entry name" value="FeoA_core_dom"/>
</dbReference>
<dbReference type="AlphaFoldDB" id="A0A8J6TYR5"/>
<keyword evidence="1" id="KW-0408">Iron</keyword>
<organism evidence="3 4">
    <name type="scientific">Massiliimalia timonensis</name>
    <dbReference type="NCBI Taxonomy" id="1987501"/>
    <lineage>
        <taxon>Bacteria</taxon>
        <taxon>Bacillati</taxon>
        <taxon>Bacillota</taxon>
        <taxon>Clostridia</taxon>
        <taxon>Eubacteriales</taxon>
        <taxon>Oscillospiraceae</taxon>
        <taxon>Massiliimalia</taxon>
    </lineage>
</organism>
<dbReference type="Gene3D" id="2.30.30.90">
    <property type="match status" value="1"/>
</dbReference>
<dbReference type="EMBL" id="JACRTL010000002">
    <property type="protein sequence ID" value="MBC8610347.1"/>
    <property type="molecule type" value="Genomic_DNA"/>
</dbReference>
<dbReference type="SUPFAM" id="SSF50037">
    <property type="entry name" value="C-terminal domain of transcriptional repressors"/>
    <property type="match status" value="1"/>
</dbReference>
<evidence type="ECO:0000313" key="3">
    <source>
        <dbReference type="EMBL" id="MBC8610347.1"/>
    </source>
</evidence>